<dbReference type="GO" id="GO:0000956">
    <property type="term" value="P:nuclear-transcribed mRNA catabolic process"/>
    <property type="evidence" value="ECO:0007669"/>
    <property type="project" value="TreeGrafter"/>
</dbReference>
<dbReference type="Gene3D" id="3.90.105.20">
    <property type="match status" value="1"/>
</dbReference>
<dbReference type="Pfam" id="PF00466">
    <property type="entry name" value="Ribosomal_L10"/>
    <property type="match status" value="1"/>
</dbReference>
<keyword evidence="5 6" id="KW-0539">Nucleus</keyword>
<reference evidence="8 9" key="1">
    <citation type="submission" date="2019-06" db="EMBL/GenBank/DDBJ databases">
        <title>Wine fermentation using esterase from Monascus purpureus.</title>
        <authorList>
            <person name="Geng C."/>
            <person name="Zhang Y."/>
        </authorList>
    </citation>
    <scope>NUCLEOTIDE SEQUENCE [LARGE SCALE GENOMIC DNA]</scope>
    <source>
        <strain evidence="8">HQ1</strain>
    </source>
</reference>
<evidence type="ECO:0000256" key="3">
    <source>
        <dbReference type="ARBA" id="ARBA00011117"/>
    </source>
</evidence>
<keyword evidence="4 6" id="KW-0963">Cytoplasm</keyword>
<evidence type="ECO:0000256" key="4">
    <source>
        <dbReference type="ARBA" id="ARBA00022490"/>
    </source>
</evidence>
<dbReference type="InterPro" id="IPR043164">
    <property type="entry name" value="Ribosomal_uL10-like_insert_sf"/>
</dbReference>
<dbReference type="STRING" id="5098.A0A507QPS2"/>
<dbReference type="Gene3D" id="3.30.70.1730">
    <property type="match status" value="1"/>
</dbReference>
<proteinExistence type="inferred from homology"/>
<protein>
    <recommendedName>
        <fullName evidence="6">Ribosome assembly factor mrt4</fullName>
    </recommendedName>
</protein>
<dbReference type="EMBL" id="VIFY01000178">
    <property type="protein sequence ID" value="TQB68997.1"/>
    <property type="molecule type" value="Genomic_DNA"/>
</dbReference>
<evidence type="ECO:0000256" key="2">
    <source>
        <dbReference type="ARBA" id="ARBA00008889"/>
    </source>
</evidence>
<dbReference type="SUPFAM" id="SSF160369">
    <property type="entry name" value="Ribosomal protein L10-like"/>
    <property type="match status" value="1"/>
</dbReference>
<dbReference type="PANTHER" id="PTHR45841">
    <property type="entry name" value="MRNA TURNOVER PROTEIN 4 MRTO4"/>
    <property type="match status" value="1"/>
</dbReference>
<name>A0A507QPS2_MONPU</name>
<dbReference type="AlphaFoldDB" id="A0A507QPS2"/>
<dbReference type="InterPro" id="IPR051742">
    <property type="entry name" value="Ribosome_Assembly_uL10"/>
</dbReference>
<comment type="similarity">
    <text evidence="2 6">Belongs to the universal ribosomal protein uL10 family.</text>
</comment>
<keyword evidence="6" id="KW-0690">Ribosome biogenesis</keyword>
<keyword evidence="9" id="KW-1185">Reference proteome</keyword>
<gene>
    <name evidence="8" type="primary">MRTO4</name>
    <name evidence="8" type="ORF">MPDQ_002460</name>
</gene>
<dbReference type="CDD" id="cd05796">
    <property type="entry name" value="Ribosomal_P0_like"/>
    <property type="match status" value="1"/>
</dbReference>
<sequence>MPRSKRARIVTETKTAKKSHKEQTRRLYANIRECIEKYDYLFVFGVDNMRNTYLKDVRTEFGDSRLFFGKTKVMAVALGQNPETEAAENLHLLHPYLTGAVGLLFTSRTPESVISYFDSFRPLDFARAGTVSTRAFSIPNGLVYSRAGEIPASEDEPVSHTIEPALRKLGVPTRLVKGKVMLELTEGQEGYPVCREGEVLDSRQTTLLKMFGVTMAEFHVALKAYWNRKDTQVTILEKKEGEMDVDGQ</sequence>
<evidence type="ECO:0000256" key="5">
    <source>
        <dbReference type="ARBA" id="ARBA00023242"/>
    </source>
</evidence>
<feature type="domain" description="Large ribosomal subunit protein uL10-like insertion" evidence="7">
    <location>
        <begin position="126"/>
        <end position="213"/>
    </location>
</feature>
<dbReference type="GO" id="GO:0000027">
    <property type="term" value="P:ribosomal large subunit assembly"/>
    <property type="evidence" value="ECO:0007669"/>
    <property type="project" value="InterPro"/>
</dbReference>
<evidence type="ECO:0000313" key="8">
    <source>
        <dbReference type="EMBL" id="TQB68997.1"/>
    </source>
</evidence>
<dbReference type="Proteomes" id="UP000319663">
    <property type="component" value="Unassembled WGS sequence"/>
</dbReference>
<dbReference type="InterPro" id="IPR033867">
    <property type="entry name" value="Mrt4"/>
</dbReference>
<dbReference type="GO" id="GO:0030687">
    <property type="term" value="C:preribosome, large subunit precursor"/>
    <property type="evidence" value="ECO:0007669"/>
    <property type="project" value="TreeGrafter"/>
</dbReference>
<dbReference type="FunFam" id="3.30.70.1730:FF:000005">
    <property type="entry name" value="Ribosome assembly factor mrt4"/>
    <property type="match status" value="1"/>
</dbReference>
<dbReference type="GO" id="GO:0006364">
    <property type="term" value="P:rRNA processing"/>
    <property type="evidence" value="ECO:0007669"/>
    <property type="project" value="TreeGrafter"/>
</dbReference>
<evidence type="ECO:0000256" key="6">
    <source>
        <dbReference type="RuleBase" id="RU364039"/>
    </source>
</evidence>
<dbReference type="GO" id="GO:0005730">
    <property type="term" value="C:nucleolus"/>
    <property type="evidence" value="ECO:0007669"/>
    <property type="project" value="UniProtKB-SubCell"/>
</dbReference>
<dbReference type="PANTHER" id="PTHR45841:SF1">
    <property type="entry name" value="MRNA TURNOVER PROTEIN 4 HOMOLOG"/>
    <property type="match status" value="1"/>
</dbReference>
<dbReference type="GO" id="GO:0003723">
    <property type="term" value="F:RNA binding"/>
    <property type="evidence" value="ECO:0007669"/>
    <property type="project" value="TreeGrafter"/>
</dbReference>
<dbReference type="Pfam" id="PF17777">
    <property type="entry name" value="RL10P_insert"/>
    <property type="match status" value="1"/>
</dbReference>
<comment type="caution">
    <text evidence="8">The sequence shown here is derived from an EMBL/GenBank/DDBJ whole genome shotgun (WGS) entry which is preliminary data.</text>
</comment>
<dbReference type="InterPro" id="IPR040637">
    <property type="entry name" value="Ribosomal_uL10-like_insert"/>
</dbReference>
<evidence type="ECO:0000313" key="9">
    <source>
        <dbReference type="Proteomes" id="UP000319663"/>
    </source>
</evidence>
<dbReference type="InterPro" id="IPR043141">
    <property type="entry name" value="Ribosomal_uL10-like_sf"/>
</dbReference>
<dbReference type="FunFam" id="3.90.105.20:FF:000003">
    <property type="entry name" value="Ribosome assembly factor mrt4"/>
    <property type="match status" value="1"/>
</dbReference>
<evidence type="ECO:0000256" key="1">
    <source>
        <dbReference type="ARBA" id="ARBA00004046"/>
    </source>
</evidence>
<accession>A0A507QPS2</accession>
<comment type="subcellular location">
    <subcellularLocation>
        <location evidence="6">Cytoplasm</location>
    </subcellularLocation>
    <subcellularLocation>
        <location evidence="6">Nucleus</location>
        <location evidence="6">Nucleolus</location>
    </subcellularLocation>
</comment>
<comment type="subunit">
    <text evidence="3 6">Associates with the pre-60S ribosomal particle.</text>
</comment>
<comment type="function">
    <text evidence="1 6">Component of the ribosome assembly machinery. Nuclear paralog of the ribosomal protein P0, it binds pre-60S subunits at an early stage of assembly in the nucleolus, and is replaced by P0 in cytoplasmic pre-60S subunits and mature 80S ribosomes.</text>
</comment>
<dbReference type="GO" id="GO:0005737">
    <property type="term" value="C:cytoplasm"/>
    <property type="evidence" value="ECO:0007669"/>
    <property type="project" value="UniProtKB-SubCell"/>
</dbReference>
<organism evidence="8 9">
    <name type="scientific">Monascus purpureus</name>
    <name type="common">Red mold</name>
    <name type="synonym">Monascus anka</name>
    <dbReference type="NCBI Taxonomy" id="5098"/>
    <lineage>
        <taxon>Eukaryota</taxon>
        <taxon>Fungi</taxon>
        <taxon>Dikarya</taxon>
        <taxon>Ascomycota</taxon>
        <taxon>Pezizomycotina</taxon>
        <taxon>Eurotiomycetes</taxon>
        <taxon>Eurotiomycetidae</taxon>
        <taxon>Eurotiales</taxon>
        <taxon>Aspergillaceae</taxon>
        <taxon>Monascus</taxon>
    </lineage>
</organism>
<evidence type="ECO:0000259" key="7">
    <source>
        <dbReference type="Pfam" id="PF17777"/>
    </source>
</evidence>
<dbReference type="InterPro" id="IPR001790">
    <property type="entry name" value="Ribosomal_uL10"/>
</dbReference>